<dbReference type="VEuPathDB" id="VectorBase:CPIJ004453"/>
<feature type="compositionally biased region" description="Basic and acidic residues" evidence="5">
    <location>
        <begin position="10"/>
        <end position="19"/>
    </location>
</feature>
<keyword evidence="4" id="KW-0238">DNA-binding</keyword>
<reference evidence="7" key="1">
    <citation type="submission" date="2007-03" db="EMBL/GenBank/DDBJ databases">
        <title>Annotation of Culex pipiens quinquefasciatus.</title>
        <authorList>
            <consortium name="The Broad Institute Genome Sequencing Platform"/>
            <person name="Atkinson P.W."/>
            <person name="Hemingway J."/>
            <person name="Christensen B.M."/>
            <person name="Higgs S."/>
            <person name="Kodira C."/>
            <person name="Hannick L."/>
            <person name="Megy K."/>
            <person name="O'Leary S."/>
            <person name="Pearson M."/>
            <person name="Haas B.J."/>
            <person name="Mauceli E."/>
            <person name="Wortman J.R."/>
            <person name="Lee N.H."/>
            <person name="Guigo R."/>
            <person name="Stanke M."/>
            <person name="Alvarado L."/>
            <person name="Amedeo P."/>
            <person name="Antoine C.H."/>
            <person name="Arensburger P."/>
            <person name="Bidwell S.L."/>
            <person name="Crawford M."/>
            <person name="Camaro F."/>
            <person name="Devon K."/>
            <person name="Engels R."/>
            <person name="Hammond M."/>
            <person name="Howarth C."/>
            <person name="Koehrsen M."/>
            <person name="Lawson D."/>
            <person name="Montgomery P."/>
            <person name="Nene V."/>
            <person name="Nusbaum C."/>
            <person name="Puiu D."/>
            <person name="Romero-Severson J."/>
            <person name="Severson D.W."/>
            <person name="Shumway M."/>
            <person name="Sisk P."/>
            <person name="Stolte C."/>
            <person name="Zeng Q."/>
            <person name="Eisenstadt E."/>
            <person name="Fraser-Liggett C."/>
            <person name="Strausberg R."/>
            <person name="Galagan J."/>
            <person name="Birren B."/>
            <person name="Collins F.H."/>
        </authorList>
    </citation>
    <scope>NUCLEOTIDE SEQUENCE [LARGE SCALE GENOMIC DNA]</scope>
    <source>
        <strain evidence="7">JHB</strain>
    </source>
</reference>
<dbReference type="SUPFAM" id="SSF47113">
    <property type="entry name" value="Histone-fold"/>
    <property type="match status" value="1"/>
</dbReference>
<keyword evidence="9" id="KW-1185">Reference proteome</keyword>
<evidence type="ECO:0000313" key="9">
    <source>
        <dbReference type="Proteomes" id="UP000002320"/>
    </source>
</evidence>
<reference evidence="8" key="2">
    <citation type="submission" date="2021-02" db="UniProtKB">
        <authorList>
            <consortium name="EnsemblMetazoa"/>
        </authorList>
    </citation>
    <scope>IDENTIFICATION</scope>
    <source>
        <strain evidence="8">JHB</strain>
    </source>
</reference>
<name>B0WBF5_CULQU</name>
<evidence type="ECO:0000313" key="8">
    <source>
        <dbReference type="EnsemblMetazoa" id="CPIJ004453-PA"/>
    </source>
</evidence>
<dbReference type="GO" id="GO:0046982">
    <property type="term" value="F:protein heterodimerization activity"/>
    <property type="evidence" value="ECO:0007669"/>
    <property type="project" value="InterPro"/>
</dbReference>
<dbReference type="EnsemblMetazoa" id="CPIJ004453-RA">
    <property type="protein sequence ID" value="CPIJ004453-PA"/>
    <property type="gene ID" value="CPIJ004453"/>
</dbReference>
<dbReference type="InterPro" id="IPR002119">
    <property type="entry name" value="Histone_H2A"/>
</dbReference>
<comment type="similarity">
    <text evidence="4">Belongs to the histone H2A family.</text>
</comment>
<evidence type="ECO:0000259" key="6">
    <source>
        <dbReference type="Pfam" id="PF16211"/>
    </source>
</evidence>
<accession>B0WBF5</accession>
<dbReference type="Pfam" id="PF16211">
    <property type="entry name" value="Histone_H2A_C"/>
    <property type="match status" value="1"/>
</dbReference>
<evidence type="ECO:0000313" key="7">
    <source>
        <dbReference type="EMBL" id="EDS42394.1"/>
    </source>
</evidence>
<dbReference type="Proteomes" id="UP000002320">
    <property type="component" value="Unassembled WGS sequence"/>
</dbReference>
<feature type="region of interest" description="Disordered" evidence="5">
    <location>
        <begin position="1"/>
        <end position="36"/>
    </location>
</feature>
<evidence type="ECO:0000256" key="5">
    <source>
        <dbReference type="SAM" id="MobiDB-lite"/>
    </source>
</evidence>
<dbReference type="GO" id="GO:0003677">
    <property type="term" value="F:DNA binding"/>
    <property type="evidence" value="ECO:0007669"/>
    <property type="project" value="UniProtKB-KW"/>
</dbReference>
<keyword evidence="2 4" id="KW-0158">Chromosome</keyword>
<proteinExistence type="inferred from homology"/>
<feature type="compositionally biased region" description="Low complexity" evidence="5">
    <location>
        <begin position="20"/>
        <end position="30"/>
    </location>
</feature>
<evidence type="ECO:0000256" key="4">
    <source>
        <dbReference type="RuleBase" id="RU003767"/>
    </source>
</evidence>
<comment type="subunit">
    <text evidence="4">The nucleosome is a histone octamer containing two molecules each of H2A, H2B, H3 and H4 assembled in one H3-H4 heterotetramer and two H2A-H2B heterodimers. The octamer wraps approximately 147 bp of DNA.</text>
</comment>
<evidence type="ECO:0000256" key="3">
    <source>
        <dbReference type="ARBA" id="ARBA00023269"/>
    </source>
</evidence>
<dbReference type="AlphaFoldDB" id="B0WBF5"/>
<dbReference type="InParanoid" id="B0WBF5"/>
<dbReference type="GO" id="GO:0030527">
    <property type="term" value="F:structural constituent of chromatin"/>
    <property type="evidence" value="ECO:0007669"/>
    <property type="project" value="InterPro"/>
</dbReference>
<evidence type="ECO:0000256" key="1">
    <source>
        <dbReference type="ARBA" id="ARBA00004286"/>
    </source>
</evidence>
<dbReference type="GO" id="GO:0005634">
    <property type="term" value="C:nucleus"/>
    <property type="evidence" value="ECO:0007669"/>
    <property type="project" value="UniProtKB-SubCell"/>
</dbReference>
<sequence length="103" mass="11163">MHSTAGCDGGGKEGREGGSRRISSSSSNSSTDMAKQRDLGICPGLMGQLPLIAENLAIRNDEELYWLMLGVTISQGGVLPNIHAVLLPKKTQEEIPRRQRINF</sequence>
<dbReference type="KEGG" id="cqu:CpipJ_CPIJ004453"/>
<dbReference type="InterPro" id="IPR009072">
    <property type="entry name" value="Histone-fold"/>
</dbReference>
<dbReference type="GO" id="GO:0000786">
    <property type="term" value="C:nucleosome"/>
    <property type="evidence" value="ECO:0007669"/>
    <property type="project" value="UniProtKB-KW"/>
</dbReference>
<gene>
    <name evidence="8" type="primary">6035929</name>
    <name evidence="7" type="ORF">CpipJ_CPIJ004453</name>
</gene>
<dbReference type="SMART" id="SM00414">
    <property type="entry name" value="H2A"/>
    <property type="match status" value="1"/>
</dbReference>
<dbReference type="eggNOG" id="KOG1756">
    <property type="taxonomic scope" value="Eukaryota"/>
</dbReference>
<organism>
    <name type="scientific">Culex quinquefasciatus</name>
    <name type="common">Southern house mosquito</name>
    <name type="synonym">Culex pungens</name>
    <dbReference type="NCBI Taxonomy" id="7176"/>
    <lineage>
        <taxon>Eukaryota</taxon>
        <taxon>Metazoa</taxon>
        <taxon>Ecdysozoa</taxon>
        <taxon>Arthropoda</taxon>
        <taxon>Hexapoda</taxon>
        <taxon>Insecta</taxon>
        <taxon>Pterygota</taxon>
        <taxon>Neoptera</taxon>
        <taxon>Endopterygota</taxon>
        <taxon>Diptera</taxon>
        <taxon>Nematocera</taxon>
        <taxon>Culicoidea</taxon>
        <taxon>Culicidae</taxon>
        <taxon>Culicinae</taxon>
        <taxon>Culicini</taxon>
        <taxon>Culex</taxon>
        <taxon>Culex</taxon>
    </lineage>
</organism>
<keyword evidence="3 4" id="KW-0544">Nucleosome core</keyword>
<evidence type="ECO:0000256" key="2">
    <source>
        <dbReference type="ARBA" id="ARBA00022454"/>
    </source>
</evidence>
<dbReference type="HOGENOM" id="CLU_2266331_0_0_1"/>
<dbReference type="EMBL" id="DS231879">
    <property type="protein sequence ID" value="EDS42394.1"/>
    <property type="molecule type" value="Genomic_DNA"/>
</dbReference>
<comment type="subcellular location">
    <subcellularLocation>
        <location evidence="1">Chromosome</location>
    </subcellularLocation>
    <subcellularLocation>
        <location evidence="4">Nucleus</location>
    </subcellularLocation>
</comment>
<dbReference type="STRING" id="7176.B0WBF5"/>
<feature type="domain" description="Histone H2A C-terminal" evidence="6">
    <location>
        <begin position="62"/>
        <end position="93"/>
    </location>
</feature>
<dbReference type="InterPro" id="IPR032454">
    <property type="entry name" value="Histone_H2A_C"/>
</dbReference>
<dbReference type="Gene3D" id="1.10.20.10">
    <property type="entry name" value="Histone, subunit A"/>
    <property type="match status" value="1"/>
</dbReference>
<keyword evidence="4" id="KW-0539">Nucleus</keyword>
<dbReference type="PRINTS" id="PR00620">
    <property type="entry name" value="HISTONEH2A"/>
</dbReference>
<protein>
    <recommendedName>
        <fullName evidence="4">Histone H2A</fullName>
    </recommendedName>
</protein>